<dbReference type="InterPro" id="IPR007145">
    <property type="entry name" value="MAP65_Ase1_PRC1"/>
</dbReference>
<dbReference type="AlphaFoldDB" id="A0AAV0SVT6"/>
<sequence length="522" mass="61015">MQLGSKGHDSNVELVVQPLVIDALTQLRQLWQTFGLSEQEQLQQKEVMLATIKKSCQTRVKTWRNEVDHAKARVTELEKEVQTIKAQFQGNESAGWCIRSLDKSCNGTLRDRAAALEMELKFLDSVRTNRLTEINKLRNQLSLMDKKLGTTTTLPSGISKLSEEFKVALQDLAKSKSREVHARRAALLEAVSECVQLARELQIGAENTFEAEINTCLKKRDLSTRILQKISQRTVELREMKVKQEARLADMLGQIRDLWQEYRTKSRNRFQMTIHGVGKAALASCEAELTRLQRHHKRFTATAVQVANLRNTITEYWDLLGYNTDQRIPFTAMMTTPDTELSYRIFRAHEKEVERLKRHVSAMKFLTHYVVKREEILQARAEHGVPDERTRLHIEQELPRYTAILLNQIAKWEKETGVVFCWNGEPYLEHMRIEDHKFEKQRNKTKQAQPQQAQNSSPSSGRFNNRRRRLQHTNRHSIQERAPPRLSEMEEQLQHRRSDPQVLERPRWRKFIRSTFSRYANS</sequence>
<evidence type="ECO:0000256" key="1">
    <source>
        <dbReference type="SAM" id="Coils"/>
    </source>
</evidence>
<proteinExistence type="predicted"/>
<dbReference type="GO" id="GO:0005737">
    <property type="term" value="C:cytoplasm"/>
    <property type="evidence" value="ECO:0007669"/>
    <property type="project" value="TreeGrafter"/>
</dbReference>
<gene>
    <name evidence="3" type="ORF">PDE001_LOCUS148</name>
</gene>
<dbReference type="Pfam" id="PF03999">
    <property type="entry name" value="MAP65_ASE1"/>
    <property type="match status" value="2"/>
</dbReference>
<dbReference type="PANTHER" id="PTHR19321:SF41">
    <property type="entry name" value="FASCETTO-RELATED"/>
    <property type="match status" value="1"/>
</dbReference>
<feature type="compositionally biased region" description="Basic and acidic residues" evidence="2">
    <location>
        <begin position="492"/>
        <end position="502"/>
    </location>
</feature>
<evidence type="ECO:0000256" key="2">
    <source>
        <dbReference type="SAM" id="MobiDB-lite"/>
    </source>
</evidence>
<reference evidence="3" key="1">
    <citation type="submission" date="2022-12" db="EMBL/GenBank/DDBJ databases">
        <authorList>
            <person name="Webb A."/>
        </authorList>
    </citation>
    <scope>NUCLEOTIDE SEQUENCE</scope>
    <source>
        <strain evidence="3">Pd1</strain>
    </source>
</reference>
<feature type="region of interest" description="Disordered" evidence="2">
    <location>
        <begin position="438"/>
        <end position="502"/>
    </location>
</feature>
<name>A0AAV0SVT6_9STRA</name>
<dbReference type="Gene3D" id="1.20.58.1520">
    <property type="match status" value="1"/>
</dbReference>
<feature type="compositionally biased region" description="Low complexity" evidence="2">
    <location>
        <begin position="447"/>
        <end position="460"/>
    </location>
</feature>
<keyword evidence="1" id="KW-0175">Coiled coil</keyword>
<dbReference type="GO" id="GO:0000226">
    <property type="term" value="P:microtubule cytoskeleton organization"/>
    <property type="evidence" value="ECO:0007669"/>
    <property type="project" value="InterPro"/>
</dbReference>
<dbReference type="GO" id="GO:0008017">
    <property type="term" value="F:microtubule binding"/>
    <property type="evidence" value="ECO:0007669"/>
    <property type="project" value="InterPro"/>
</dbReference>
<dbReference type="EMBL" id="CANTFM010000026">
    <property type="protein sequence ID" value="CAI5708811.1"/>
    <property type="molecule type" value="Genomic_DNA"/>
</dbReference>
<dbReference type="PANTHER" id="PTHR19321">
    <property type="entry name" value="PROTEIN REGULATOR OF CYTOKINESIS 1 PRC1-RELATED"/>
    <property type="match status" value="1"/>
</dbReference>
<organism evidence="3 4">
    <name type="scientific">Peronospora destructor</name>
    <dbReference type="NCBI Taxonomy" id="86335"/>
    <lineage>
        <taxon>Eukaryota</taxon>
        <taxon>Sar</taxon>
        <taxon>Stramenopiles</taxon>
        <taxon>Oomycota</taxon>
        <taxon>Peronosporomycetes</taxon>
        <taxon>Peronosporales</taxon>
        <taxon>Peronosporaceae</taxon>
        <taxon>Peronospora</taxon>
    </lineage>
</organism>
<feature type="compositionally biased region" description="Basic residues" evidence="2">
    <location>
        <begin position="464"/>
        <end position="475"/>
    </location>
</feature>
<evidence type="ECO:0000313" key="3">
    <source>
        <dbReference type="EMBL" id="CAI5708811.1"/>
    </source>
</evidence>
<protein>
    <submittedName>
        <fullName evidence="3">Uncharacterized protein</fullName>
    </submittedName>
</protein>
<dbReference type="Proteomes" id="UP001162029">
    <property type="component" value="Unassembled WGS sequence"/>
</dbReference>
<feature type="coiled-coil region" evidence="1">
    <location>
        <begin position="60"/>
        <end position="87"/>
    </location>
</feature>
<keyword evidence="4" id="KW-1185">Reference proteome</keyword>
<comment type="caution">
    <text evidence="3">The sequence shown here is derived from an EMBL/GenBank/DDBJ whole genome shotgun (WGS) entry which is preliminary data.</text>
</comment>
<evidence type="ECO:0000313" key="4">
    <source>
        <dbReference type="Proteomes" id="UP001162029"/>
    </source>
</evidence>
<dbReference type="GO" id="GO:0005819">
    <property type="term" value="C:spindle"/>
    <property type="evidence" value="ECO:0007669"/>
    <property type="project" value="TreeGrafter"/>
</dbReference>
<accession>A0AAV0SVT6</accession>